<evidence type="ECO:0000256" key="1">
    <source>
        <dbReference type="ARBA" id="ARBA00022448"/>
    </source>
</evidence>
<feature type="transmembrane region" description="Helical" evidence="3">
    <location>
        <begin position="94"/>
        <end position="117"/>
    </location>
</feature>
<evidence type="ECO:0000313" key="5">
    <source>
        <dbReference type="Proteomes" id="UP000824112"/>
    </source>
</evidence>
<reference evidence="4" key="1">
    <citation type="submission" date="2020-10" db="EMBL/GenBank/DDBJ databases">
        <authorList>
            <person name="Gilroy R."/>
        </authorList>
    </citation>
    <scope>NUCLEOTIDE SEQUENCE</scope>
    <source>
        <strain evidence="4">CHK158-818</strain>
    </source>
</reference>
<gene>
    <name evidence="4" type="ORF">IAB03_05310</name>
</gene>
<keyword evidence="3" id="KW-0472">Membrane</keyword>
<organism evidence="4 5">
    <name type="scientific">Candidatus Gallibacteroides avistercoris</name>
    <dbReference type="NCBI Taxonomy" id="2840833"/>
    <lineage>
        <taxon>Bacteria</taxon>
        <taxon>Pseudomonadati</taxon>
        <taxon>Bacteroidota</taxon>
        <taxon>Bacteroidia</taxon>
        <taxon>Bacteroidales</taxon>
        <taxon>Bacteroidaceae</taxon>
        <taxon>Bacteroidaceae incertae sedis</taxon>
        <taxon>Candidatus Gallibacteroides</taxon>
    </lineage>
</organism>
<dbReference type="InterPro" id="IPR050222">
    <property type="entry name" value="MATE_MdtK"/>
</dbReference>
<protein>
    <submittedName>
        <fullName evidence="4">Polysaccharide biosynthesis C-terminal domain-containing protein</fullName>
    </submittedName>
</protein>
<dbReference type="PANTHER" id="PTHR43298:SF2">
    <property type="entry name" value="FMN_FAD EXPORTER YEEO-RELATED"/>
    <property type="match status" value="1"/>
</dbReference>
<evidence type="ECO:0000256" key="3">
    <source>
        <dbReference type="SAM" id="Phobius"/>
    </source>
</evidence>
<keyword evidence="3" id="KW-1133">Transmembrane helix</keyword>
<dbReference type="PANTHER" id="PTHR43298">
    <property type="entry name" value="MULTIDRUG RESISTANCE PROTEIN NORM-RELATED"/>
    <property type="match status" value="1"/>
</dbReference>
<feature type="transmembrane region" description="Helical" evidence="3">
    <location>
        <begin position="132"/>
        <end position="150"/>
    </location>
</feature>
<keyword evidence="1" id="KW-0813">Transport</keyword>
<feature type="transmembrane region" description="Helical" evidence="3">
    <location>
        <begin position="162"/>
        <end position="182"/>
    </location>
</feature>
<dbReference type="GO" id="GO:0042910">
    <property type="term" value="F:xenobiotic transmembrane transporter activity"/>
    <property type="evidence" value="ECO:0007669"/>
    <property type="project" value="InterPro"/>
</dbReference>
<feature type="region of interest" description="Disordered" evidence="2">
    <location>
        <begin position="287"/>
        <end position="313"/>
    </location>
</feature>
<feature type="transmembrane region" description="Helical" evidence="3">
    <location>
        <begin position="194"/>
        <end position="216"/>
    </location>
</feature>
<sequence length="313" mass="34530">MKRISLHETSYTGELLRIGIPIMIGQLGIIVVGFADNIMVGHHSSAELAAASFVNNLFNLSIMFGLGFSYGLTPVIGTLVGGNKIPQAGAMLRNSLYVNGILGVLMMGIMTVVYAFLGNMGQPEDLLPLIKPYYLTHLSGLCFIMLFNSFRQFADGIMDTRISMIILLSGNAVNILGNYLLIFGKAGFPEMGLLGAGISTLFSRIFTVAVFVWIFFATRRYNRFRIGFFKIKSSFCDAWQLVRLGMPVALQMGMETGAFNLSVIIIGRSWPGMVPIGRCCRPVKSRSCPSAGGSVYHRSRRKEKQYDQFCQRP</sequence>
<feature type="transmembrane region" description="Helical" evidence="3">
    <location>
        <begin position="60"/>
        <end position="82"/>
    </location>
</feature>
<feature type="transmembrane region" description="Helical" evidence="3">
    <location>
        <begin position="20"/>
        <end position="40"/>
    </location>
</feature>
<name>A0A9D1M7S3_9BACT</name>
<dbReference type="GO" id="GO:0005886">
    <property type="term" value="C:plasma membrane"/>
    <property type="evidence" value="ECO:0007669"/>
    <property type="project" value="TreeGrafter"/>
</dbReference>
<keyword evidence="3" id="KW-0812">Transmembrane</keyword>
<comment type="caution">
    <text evidence="4">The sequence shown here is derived from an EMBL/GenBank/DDBJ whole genome shotgun (WGS) entry which is preliminary data.</text>
</comment>
<evidence type="ECO:0000313" key="4">
    <source>
        <dbReference type="EMBL" id="HIU55209.1"/>
    </source>
</evidence>
<dbReference type="AlphaFoldDB" id="A0A9D1M7S3"/>
<reference evidence="4" key="2">
    <citation type="journal article" date="2021" name="PeerJ">
        <title>Extensive microbial diversity within the chicken gut microbiome revealed by metagenomics and culture.</title>
        <authorList>
            <person name="Gilroy R."/>
            <person name="Ravi A."/>
            <person name="Getino M."/>
            <person name="Pursley I."/>
            <person name="Horton D.L."/>
            <person name="Alikhan N.F."/>
            <person name="Baker D."/>
            <person name="Gharbi K."/>
            <person name="Hall N."/>
            <person name="Watson M."/>
            <person name="Adriaenssens E.M."/>
            <person name="Foster-Nyarko E."/>
            <person name="Jarju S."/>
            <person name="Secka A."/>
            <person name="Antonio M."/>
            <person name="Oren A."/>
            <person name="Chaudhuri R.R."/>
            <person name="La Ragione R."/>
            <person name="Hildebrand F."/>
            <person name="Pallen M.J."/>
        </authorList>
    </citation>
    <scope>NUCLEOTIDE SEQUENCE</scope>
    <source>
        <strain evidence="4">CHK158-818</strain>
    </source>
</reference>
<dbReference type="EMBL" id="DVNA01000122">
    <property type="protein sequence ID" value="HIU55209.1"/>
    <property type="molecule type" value="Genomic_DNA"/>
</dbReference>
<accession>A0A9D1M7S3</accession>
<dbReference type="Proteomes" id="UP000824112">
    <property type="component" value="Unassembled WGS sequence"/>
</dbReference>
<dbReference type="GO" id="GO:0015297">
    <property type="term" value="F:antiporter activity"/>
    <property type="evidence" value="ECO:0007669"/>
    <property type="project" value="InterPro"/>
</dbReference>
<evidence type="ECO:0000256" key="2">
    <source>
        <dbReference type="SAM" id="MobiDB-lite"/>
    </source>
</evidence>
<proteinExistence type="predicted"/>
<dbReference type="Pfam" id="PF01554">
    <property type="entry name" value="MatE"/>
    <property type="match status" value="1"/>
</dbReference>
<dbReference type="InterPro" id="IPR002528">
    <property type="entry name" value="MATE_fam"/>
</dbReference>